<evidence type="ECO:0000313" key="2">
    <source>
        <dbReference type="Proteomes" id="UP000380867"/>
    </source>
</evidence>
<name>A0A5M4FJY1_9ACTN</name>
<sequence length="309" mass="33968">MKSKPQHGNPAGDAFLAVQSLARGTGGDVQELLTLYVLEALLSRVAVSKFREDFVLKGGVLLASFHLRRATKDIDLQAAGVPNDVDAITTRIKEIAGIEVEDGVVFDLASISAQTIRDEDEYSGVRVRVVGKVGRSRLPIGIDVSFGDPIWPEPTETVLPRLLDLGQDPVRLLGYPLPMVIAEKAVTAIQRGQANTRWRDYADILTISRTHRIESTDLLDALDAVANHRQVTLTTLLPSLATMPTLAQPKWAPWRRRQAHQNTLPQAFADVLEEVASFVDPVIAHRTVGSLWDPVANQWLPTADVREND</sequence>
<dbReference type="OrthoDB" id="9808443at2"/>
<keyword evidence="2" id="KW-1185">Reference proteome</keyword>
<dbReference type="Pfam" id="PF08843">
    <property type="entry name" value="AbiEii"/>
    <property type="match status" value="1"/>
</dbReference>
<protein>
    <submittedName>
        <fullName evidence="1">Nucleotidyl transferase AbiEii/AbiGii toxin family protein</fullName>
    </submittedName>
</protein>
<dbReference type="RefSeq" id="WP_149688027.1">
    <property type="nucleotide sequence ID" value="NZ_SDPQ02000001.1"/>
</dbReference>
<keyword evidence="1" id="KW-0808">Transferase</keyword>
<evidence type="ECO:0000313" key="1">
    <source>
        <dbReference type="EMBL" id="KAA1399915.1"/>
    </source>
</evidence>
<dbReference type="Proteomes" id="UP000380867">
    <property type="component" value="Unassembled WGS sequence"/>
</dbReference>
<comment type="caution">
    <text evidence="1">The sequence shown here is derived from an EMBL/GenBank/DDBJ whole genome shotgun (WGS) entry which is preliminary data.</text>
</comment>
<gene>
    <name evidence="1" type="ORF">ESP70_003935</name>
</gene>
<dbReference type="EMBL" id="SDPQ02000001">
    <property type="protein sequence ID" value="KAA1399915.1"/>
    <property type="molecule type" value="Genomic_DNA"/>
</dbReference>
<dbReference type="AlphaFoldDB" id="A0A5M4FJY1"/>
<organism evidence="1 2">
    <name type="scientific">Aeromicrobium ginsengisoli</name>
    <dbReference type="NCBI Taxonomy" id="363867"/>
    <lineage>
        <taxon>Bacteria</taxon>
        <taxon>Bacillati</taxon>
        <taxon>Actinomycetota</taxon>
        <taxon>Actinomycetes</taxon>
        <taxon>Propionibacteriales</taxon>
        <taxon>Nocardioidaceae</taxon>
        <taxon>Aeromicrobium</taxon>
    </lineage>
</organism>
<accession>A0A5M4FJY1</accession>
<proteinExistence type="predicted"/>
<reference evidence="1" key="1">
    <citation type="submission" date="2019-09" db="EMBL/GenBank/DDBJ databases">
        <authorList>
            <person name="Li J."/>
        </authorList>
    </citation>
    <scope>NUCLEOTIDE SEQUENCE [LARGE SCALE GENOMIC DNA]</scope>
    <source>
        <strain evidence="1">JCM 14732</strain>
    </source>
</reference>
<dbReference type="InterPro" id="IPR014942">
    <property type="entry name" value="AbiEii"/>
</dbReference>
<dbReference type="GO" id="GO:0016740">
    <property type="term" value="F:transferase activity"/>
    <property type="evidence" value="ECO:0007669"/>
    <property type="project" value="UniProtKB-KW"/>
</dbReference>